<organism evidence="2 5">
    <name type="scientific">Blastopirellula marina</name>
    <dbReference type="NCBI Taxonomy" id="124"/>
    <lineage>
        <taxon>Bacteria</taxon>
        <taxon>Pseudomonadati</taxon>
        <taxon>Planctomycetota</taxon>
        <taxon>Planctomycetia</taxon>
        <taxon>Pirellulales</taxon>
        <taxon>Pirellulaceae</taxon>
        <taxon>Blastopirellula</taxon>
    </lineage>
</organism>
<dbReference type="Proteomes" id="UP000239388">
    <property type="component" value="Unassembled WGS sequence"/>
</dbReference>
<dbReference type="EMBL" id="PUIB01000021">
    <property type="protein sequence ID" value="PQO30098.1"/>
    <property type="molecule type" value="Genomic_DNA"/>
</dbReference>
<dbReference type="Proteomes" id="UP000237819">
    <property type="component" value="Unassembled WGS sequence"/>
</dbReference>
<evidence type="ECO:0000313" key="2">
    <source>
        <dbReference type="EMBL" id="PQO30098.1"/>
    </source>
</evidence>
<evidence type="ECO:0000256" key="1">
    <source>
        <dbReference type="SAM" id="MobiDB-lite"/>
    </source>
</evidence>
<protein>
    <submittedName>
        <fullName evidence="2">Uncharacterized protein</fullName>
    </submittedName>
</protein>
<evidence type="ECO:0000313" key="5">
    <source>
        <dbReference type="Proteomes" id="UP000239388"/>
    </source>
</evidence>
<evidence type="ECO:0000313" key="3">
    <source>
        <dbReference type="EMBL" id="PQO43157.1"/>
    </source>
</evidence>
<proteinExistence type="predicted"/>
<dbReference type="AlphaFoldDB" id="A0A2S8FD53"/>
<sequence length="100" mass="11339">MRRVQSTLIQKKNERSGPVDAVRPSVEKSWRSPVHSAIKKSECGPVLSSAAKTRLTEPWHPWFQLFETQRSGPMKRKRGQVSFSPLAVCAEKESTCEKET</sequence>
<gene>
    <name evidence="3" type="ORF">C5Y93_25980</name>
    <name evidence="2" type="ORF">C5Y98_21335</name>
</gene>
<feature type="compositionally biased region" description="Polar residues" evidence="1">
    <location>
        <begin position="1"/>
        <end position="10"/>
    </location>
</feature>
<reference evidence="4 5" key="1">
    <citation type="submission" date="2018-02" db="EMBL/GenBank/DDBJ databases">
        <title>Comparative genomes isolates from brazilian mangrove.</title>
        <authorList>
            <person name="Araujo J.E."/>
            <person name="Taketani R.G."/>
            <person name="Silva M.C.P."/>
            <person name="Loureco M.V."/>
            <person name="Andreote F.D."/>
        </authorList>
    </citation>
    <scope>NUCLEOTIDE SEQUENCE [LARGE SCALE GENOMIC DNA]</scope>
    <source>
        <strain evidence="2 5">NAP PRIS-MGV</strain>
        <strain evidence="3 4">Nap-Phe MGV</strain>
    </source>
</reference>
<accession>A0A2S8FD53</accession>
<dbReference type="EMBL" id="PUHZ01000024">
    <property type="protein sequence ID" value="PQO43157.1"/>
    <property type="molecule type" value="Genomic_DNA"/>
</dbReference>
<name>A0A2S8FD53_9BACT</name>
<evidence type="ECO:0000313" key="4">
    <source>
        <dbReference type="Proteomes" id="UP000237819"/>
    </source>
</evidence>
<comment type="caution">
    <text evidence="2">The sequence shown here is derived from an EMBL/GenBank/DDBJ whole genome shotgun (WGS) entry which is preliminary data.</text>
</comment>
<feature type="region of interest" description="Disordered" evidence="1">
    <location>
        <begin position="1"/>
        <end position="28"/>
    </location>
</feature>